<dbReference type="OrthoDB" id="17636at2759"/>
<organism evidence="2 3">
    <name type="scientific">Cavenderia fasciculata</name>
    <name type="common">Slime mold</name>
    <name type="synonym">Dictyostelium fasciculatum</name>
    <dbReference type="NCBI Taxonomy" id="261658"/>
    <lineage>
        <taxon>Eukaryota</taxon>
        <taxon>Amoebozoa</taxon>
        <taxon>Evosea</taxon>
        <taxon>Eumycetozoa</taxon>
        <taxon>Dictyostelia</taxon>
        <taxon>Acytosteliales</taxon>
        <taxon>Cavenderiaceae</taxon>
        <taxon>Cavenderia</taxon>
    </lineage>
</organism>
<protein>
    <recommendedName>
        <fullName evidence="4">Transmembrane protein 66</fullName>
    </recommendedName>
</protein>
<dbReference type="KEGG" id="dfa:DFA_06020"/>
<evidence type="ECO:0000256" key="1">
    <source>
        <dbReference type="SAM" id="SignalP"/>
    </source>
</evidence>
<reference evidence="3" key="1">
    <citation type="journal article" date="2011" name="Genome Res.">
        <title>Phylogeny-wide analysis of social amoeba genomes highlights ancient origins for complex intercellular communication.</title>
        <authorList>
            <person name="Heidel A.J."/>
            <person name="Lawal H.M."/>
            <person name="Felder M."/>
            <person name="Schilde C."/>
            <person name="Helps N.R."/>
            <person name="Tunggal B."/>
            <person name="Rivero F."/>
            <person name="John U."/>
            <person name="Schleicher M."/>
            <person name="Eichinger L."/>
            <person name="Platzer M."/>
            <person name="Noegel A.A."/>
            <person name="Schaap P."/>
            <person name="Gloeckner G."/>
        </authorList>
    </citation>
    <scope>NUCLEOTIDE SEQUENCE [LARGE SCALE GENOMIC DNA]</scope>
    <source>
        <strain evidence="3">SH3</strain>
    </source>
</reference>
<feature type="chain" id="PRO_5003315351" description="Transmembrane protein 66" evidence="1">
    <location>
        <begin position="25"/>
        <end position="196"/>
    </location>
</feature>
<proteinExistence type="predicted"/>
<feature type="signal peptide" evidence="1">
    <location>
        <begin position="1"/>
        <end position="24"/>
    </location>
</feature>
<dbReference type="EMBL" id="GL883007">
    <property type="protein sequence ID" value="EGG23882.1"/>
    <property type="molecule type" value="Genomic_DNA"/>
</dbReference>
<dbReference type="AlphaFoldDB" id="F4PJV8"/>
<evidence type="ECO:0008006" key="4">
    <source>
        <dbReference type="Google" id="ProtNLM"/>
    </source>
</evidence>
<gene>
    <name evidence="2" type="ORF">DFA_06020</name>
</gene>
<evidence type="ECO:0000313" key="3">
    <source>
        <dbReference type="Proteomes" id="UP000007797"/>
    </source>
</evidence>
<evidence type="ECO:0000313" key="2">
    <source>
        <dbReference type="EMBL" id="EGG23882.1"/>
    </source>
</evidence>
<dbReference type="OMA" id="QINNPMS"/>
<accession>F4PJV8</accession>
<dbReference type="GeneID" id="14876076"/>
<name>F4PJV8_CACFS</name>
<keyword evidence="1" id="KW-0732">Signal</keyword>
<keyword evidence="3" id="KW-1185">Reference proteome</keyword>
<sequence>MNVITTFIISFIVLLLLVIGSCSSSDSAVVGAQKSGSNVSGYVRNPILRFSRTLLTPDSTRDQLKCVGGTARSSPQEEPPYIFCIVDRLDIYDKNATFVCQNPVTANQVTLYNYKVYCEKDPNDPTDYTFGDDHPCYAEFHMDWVQGSKLKVLGWGTLGVLFFYLLLNRNQNTYYQQINNPMSFPREASNPKYSIN</sequence>
<dbReference type="Proteomes" id="UP000007797">
    <property type="component" value="Unassembled WGS sequence"/>
</dbReference>
<dbReference type="RefSeq" id="XP_004361733.1">
    <property type="nucleotide sequence ID" value="XM_004361676.1"/>
</dbReference>